<gene>
    <name evidence="4" type="ORF">B4U79_18316</name>
    <name evidence="3" type="ORF">B4U79_18355</name>
    <name evidence="2" type="ORF">B4U79_18372</name>
</gene>
<keyword evidence="5" id="KW-1185">Reference proteome</keyword>
<reference evidence="3" key="2">
    <citation type="submission" date="2018-11" db="EMBL/GenBank/DDBJ databases">
        <title>Trombidioid mite genomics.</title>
        <authorList>
            <person name="Dong X."/>
        </authorList>
    </citation>
    <scope>NUCLEOTIDE SEQUENCE</scope>
    <source>
        <strain evidence="3">UoL-WK</strain>
    </source>
</reference>
<dbReference type="EMBL" id="NCKU01005383">
    <property type="protein sequence ID" value="RWS04640.1"/>
    <property type="molecule type" value="Genomic_DNA"/>
</dbReference>
<keyword evidence="1" id="KW-0175">Coiled coil</keyword>
<dbReference type="InterPro" id="IPR035914">
    <property type="entry name" value="Sperma_CUB_dom_sf"/>
</dbReference>
<accession>A0A3S3NKR0</accession>
<evidence type="ECO:0000256" key="1">
    <source>
        <dbReference type="SAM" id="Coils"/>
    </source>
</evidence>
<dbReference type="EMBL" id="NCKU01005644">
    <property type="protein sequence ID" value="RWS04317.1"/>
    <property type="molecule type" value="Genomic_DNA"/>
</dbReference>
<proteinExistence type="predicted"/>
<evidence type="ECO:0000313" key="5">
    <source>
        <dbReference type="Proteomes" id="UP000285301"/>
    </source>
</evidence>
<sequence length="348" mass="41278">MQREINKKNLMNLDKLIQDFDDKLEKLQNESQLINNHIDKIFGQIKCEQAKNVEFLSQEIGSIRNEMSSKQQHLNRNILLRFNNFKQGNDQKFNKINKTIQFTIQKQDESDKIFTKKIDSLRKDFNSKQHQLNATVNLNIQNFMNNFNTKLKVSENKILQIRAQLNQRDRLVDSHLQNIDARISQILHKTNSSSENISTATRRWLNVLEYFQNLSIVSQMETLVRQVGKSERKYFQKAIKKQPCGELRLTSPATYSIALKYSNNENCIYTIRNQYSYSIQCWNLKFETEFNQDYVILSDYRRALFFTDRNGTIPESKAFVTYGNVVFIYFFTDHIQVYENIVYYCKAN</sequence>
<evidence type="ECO:0000313" key="2">
    <source>
        <dbReference type="EMBL" id="RWS04317.1"/>
    </source>
</evidence>
<evidence type="ECO:0008006" key="6">
    <source>
        <dbReference type="Google" id="ProtNLM"/>
    </source>
</evidence>
<organism evidence="3 5">
    <name type="scientific">Dinothrombium tinctorium</name>
    <dbReference type="NCBI Taxonomy" id="1965070"/>
    <lineage>
        <taxon>Eukaryota</taxon>
        <taxon>Metazoa</taxon>
        <taxon>Ecdysozoa</taxon>
        <taxon>Arthropoda</taxon>
        <taxon>Chelicerata</taxon>
        <taxon>Arachnida</taxon>
        <taxon>Acari</taxon>
        <taxon>Acariformes</taxon>
        <taxon>Trombidiformes</taxon>
        <taxon>Prostigmata</taxon>
        <taxon>Anystina</taxon>
        <taxon>Parasitengona</taxon>
        <taxon>Trombidioidea</taxon>
        <taxon>Trombidiidae</taxon>
        <taxon>Dinothrombium</taxon>
    </lineage>
</organism>
<evidence type="ECO:0000313" key="3">
    <source>
        <dbReference type="EMBL" id="RWS04640.1"/>
    </source>
</evidence>
<dbReference type="Gene3D" id="2.60.120.290">
    <property type="entry name" value="Spermadhesin, CUB domain"/>
    <property type="match status" value="1"/>
</dbReference>
<evidence type="ECO:0000313" key="4">
    <source>
        <dbReference type="EMBL" id="RWS05420.1"/>
    </source>
</evidence>
<dbReference type="Proteomes" id="UP000285301">
    <property type="component" value="Unassembled WGS sequence"/>
</dbReference>
<name>A0A3S3NKR0_9ACAR</name>
<dbReference type="EMBL" id="NCKU01004799">
    <property type="protein sequence ID" value="RWS05420.1"/>
    <property type="molecule type" value="Genomic_DNA"/>
</dbReference>
<reference evidence="3 5" key="1">
    <citation type="journal article" date="2018" name="Gigascience">
        <title>Genomes of trombidid mites reveal novel predicted allergens and laterally-transferred genes associated with secondary metabolism.</title>
        <authorList>
            <person name="Dong X."/>
            <person name="Chaisiri K."/>
            <person name="Xia D."/>
            <person name="Armstrong S.D."/>
            <person name="Fang Y."/>
            <person name="Donnelly M.J."/>
            <person name="Kadowaki T."/>
            <person name="McGarry J.W."/>
            <person name="Darby A.C."/>
            <person name="Makepeace B.L."/>
        </authorList>
    </citation>
    <scope>NUCLEOTIDE SEQUENCE [LARGE SCALE GENOMIC DNA]</scope>
    <source>
        <strain evidence="3">UoL-WK</strain>
    </source>
</reference>
<dbReference type="SUPFAM" id="SSF49854">
    <property type="entry name" value="Spermadhesin, CUB domain"/>
    <property type="match status" value="1"/>
</dbReference>
<comment type="caution">
    <text evidence="3">The sequence shown here is derived from an EMBL/GenBank/DDBJ whole genome shotgun (WGS) entry which is preliminary data.</text>
</comment>
<dbReference type="AlphaFoldDB" id="A0A3S3NKR0"/>
<feature type="coiled-coil region" evidence="1">
    <location>
        <begin position="10"/>
        <end position="37"/>
    </location>
</feature>
<protein>
    <recommendedName>
        <fullName evidence="6">CUB domain-containing protein</fullName>
    </recommendedName>
</protein>